<reference evidence="2" key="1">
    <citation type="submission" date="2023-06" db="EMBL/GenBank/DDBJ databases">
        <title>Genome-scale phylogeny and comparative genomics of the fungal order Sordariales.</title>
        <authorList>
            <consortium name="Lawrence Berkeley National Laboratory"/>
            <person name="Hensen N."/>
            <person name="Bonometti L."/>
            <person name="Westerberg I."/>
            <person name="Brannstrom I.O."/>
            <person name="Guillou S."/>
            <person name="Cros-Aarteil S."/>
            <person name="Calhoun S."/>
            <person name="Haridas S."/>
            <person name="Kuo A."/>
            <person name="Mondo S."/>
            <person name="Pangilinan J."/>
            <person name="Riley R."/>
            <person name="Labutti K."/>
            <person name="Andreopoulos B."/>
            <person name="Lipzen A."/>
            <person name="Chen C."/>
            <person name="Yanf M."/>
            <person name="Daum C."/>
            <person name="Ng V."/>
            <person name="Clum A."/>
            <person name="Steindorff A."/>
            <person name="Ohm R."/>
            <person name="Martin F."/>
            <person name="Silar P."/>
            <person name="Natvig D."/>
            <person name="Lalanne C."/>
            <person name="Gautier V."/>
            <person name="Ament-Velasquez S.L."/>
            <person name="Kruys A."/>
            <person name="Hutchinson M.I."/>
            <person name="Powell A.J."/>
            <person name="Barry K."/>
            <person name="Miller A.N."/>
            <person name="Grigoriev I.V."/>
            <person name="Debuchy R."/>
            <person name="Gladieux P."/>
            <person name="Thoren M.H."/>
            <person name="Johannesson H."/>
        </authorList>
    </citation>
    <scope>NUCLEOTIDE SEQUENCE</scope>
    <source>
        <strain evidence="2">8032-3</strain>
    </source>
</reference>
<accession>A0AAJ0BVN2</accession>
<dbReference type="RefSeq" id="XP_060281518.1">
    <property type="nucleotide sequence ID" value="XM_060430110.1"/>
</dbReference>
<gene>
    <name evidence="2" type="ORF">QBC33DRAFT_561125</name>
</gene>
<sequence>MKAVSVIATLFLAVAMAAPAPADDPIAALEKRGCGPACGCLSGVCTCTTCTATGGCFQVSSGQKC</sequence>
<comment type="caution">
    <text evidence="2">The sequence shown here is derived from an EMBL/GenBank/DDBJ whole genome shotgun (WGS) entry which is preliminary data.</text>
</comment>
<keyword evidence="1" id="KW-0732">Signal</keyword>
<evidence type="ECO:0000256" key="1">
    <source>
        <dbReference type="SAM" id="SignalP"/>
    </source>
</evidence>
<evidence type="ECO:0000313" key="3">
    <source>
        <dbReference type="Proteomes" id="UP001244011"/>
    </source>
</evidence>
<dbReference type="EMBL" id="MU839016">
    <property type="protein sequence ID" value="KAK1765305.1"/>
    <property type="molecule type" value="Genomic_DNA"/>
</dbReference>
<dbReference type="Proteomes" id="UP001244011">
    <property type="component" value="Unassembled WGS sequence"/>
</dbReference>
<keyword evidence="3" id="KW-1185">Reference proteome</keyword>
<dbReference type="GeneID" id="85313297"/>
<protein>
    <submittedName>
        <fullName evidence="2">Uncharacterized protein</fullName>
    </submittedName>
</protein>
<name>A0AAJ0BVN2_9PEZI</name>
<feature type="signal peptide" evidence="1">
    <location>
        <begin position="1"/>
        <end position="22"/>
    </location>
</feature>
<evidence type="ECO:0000313" key="2">
    <source>
        <dbReference type="EMBL" id="KAK1765305.1"/>
    </source>
</evidence>
<organism evidence="2 3">
    <name type="scientific">Phialemonium atrogriseum</name>
    <dbReference type="NCBI Taxonomy" id="1093897"/>
    <lineage>
        <taxon>Eukaryota</taxon>
        <taxon>Fungi</taxon>
        <taxon>Dikarya</taxon>
        <taxon>Ascomycota</taxon>
        <taxon>Pezizomycotina</taxon>
        <taxon>Sordariomycetes</taxon>
        <taxon>Sordariomycetidae</taxon>
        <taxon>Cephalothecales</taxon>
        <taxon>Cephalothecaceae</taxon>
        <taxon>Phialemonium</taxon>
    </lineage>
</organism>
<dbReference type="AlphaFoldDB" id="A0AAJ0BVN2"/>
<feature type="chain" id="PRO_5042542538" evidence="1">
    <location>
        <begin position="23"/>
        <end position="65"/>
    </location>
</feature>
<proteinExistence type="predicted"/>